<evidence type="ECO:0000313" key="2">
    <source>
        <dbReference type="EMBL" id="VTR22986.1"/>
    </source>
</evidence>
<sequence>MMTGFIIGMIVTVLAAWFIIKNYTSRKPCYCWRG</sequence>
<evidence type="ECO:0000256" key="1">
    <source>
        <dbReference type="SAM" id="Phobius"/>
    </source>
</evidence>
<dbReference type="AlphaFoldDB" id="A0A4U9TRL7"/>
<accession>A0A4U9TRL7</accession>
<dbReference type="EMBL" id="CABEEZ010000030">
    <property type="protein sequence ID" value="VTR22986.1"/>
    <property type="molecule type" value="Genomic_DNA"/>
</dbReference>
<keyword evidence="1" id="KW-1133">Transmembrane helix</keyword>
<feature type="transmembrane region" description="Helical" evidence="1">
    <location>
        <begin position="6"/>
        <end position="24"/>
    </location>
</feature>
<proteinExistence type="predicted"/>
<keyword evidence="1" id="KW-0472">Membrane</keyword>
<keyword evidence="1" id="KW-0812">Transmembrane</keyword>
<gene>
    <name evidence="2" type="ORF">NCTC12965_01649</name>
</gene>
<protein>
    <submittedName>
        <fullName evidence="2">Uncharacterized protein</fullName>
    </submittedName>
</protein>
<organism evidence="2">
    <name type="scientific">Serratia fonticola</name>
    <dbReference type="NCBI Taxonomy" id="47917"/>
    <lineage>
        <taxon>Bacteria</taxon>
        <taxon>Pseudomonadati</taxon>
        <taxon>Pseudomonadota</taxon>
        <taxon>Gammaproteobacteria</taxon>
        <taxon>Enterobacterales</taxon>
        <taxon>Yersiniaceae</taxon>
        <taxon>Serratia</taxon>
    </lineage>
</organism>
<reference evidence="2" key="1">
    <citation type="submission" date="2019-05" db="EMBL/GenBank/DDBJ databases">
        <authorList>
            <consortium name="Pathogen Informatics"/>
        </authorList>
    </citation>
    <scope>NUCLEOTIDE SEQUENCE [LARGE SCALE GENOMIC DNA]</scope>
    <source>
        <strain evidence="2">NCTC12965</strain>
    </source>
</reference>
<name>A0A4U9TRL7_SERFO</name>